<keyword evidence="2" id="KW-1185">Reference proteome</keyword>
<gene>
    <name evidence="1" type="ORF">COO91_06224</name>
</gene>
<dbReference type="Proteomes" id="UP000232003">
    <property type="component" value="Chromosome"/>
</dbReference>
<proteinExistence type="predicted"/>
<dbReference type="EMBL" id="CP024785">
    <property type="protein sequence ID" value="AUB40218.1"/>
    <property type="molecule type" value="Genomic_DNA"/>
</dbReference>
<dbReference type="KEGG" id="nfl:COO91_06224"/>
<dbReference type="AlphaFoldDB" id="A0A2K8SXP2"/>
<name>A0A2K8SXP2_9NOSO</name>
<organism evidence="1 2">
    <name type="scientific">Nostoc flagelliforme CCNUN1</name>
    <dbReference type="NCBI Taxonomy" id="2038116"/>
    <lineage>
        <taxon>Bacteria</taxon>
        <taxon>Bacillati</taxon>
        <taxon>Cyanobacteriota</taxon>
        <taxon>Cyanophyceae</taxon>
        <taxon>Nostocales</taxon>
        <taxon>Nostocaceae</taxon>
        <taxon>Nostoc</taxon>
    </lineage>
</organism>
<reference evidence="1 2" key="1">
    <citation type="submission" date="2017-11" db="EMBL/GenBank/DDBJ databases">
        <title>Complete genome of a free-living desiccation-tolerant cyanobacterium and its photosynthetic adaptation to extreme terrestrial habitat.</title>
        <authorList>
            <person name="Shang J."/>
        </authorList>
    </citation>
    <scope>NUCLEOTIDE SEQUENCE [LARGE SCALE GENOMIC DNA]</scope>
    <source>
        <strain evidence="1 2">CCNUN1</strain>
    </source>
</reference>
<accession>A0A2K8SXP2</accession>
<evidence type="ECO:0000313" key="2">
    <source>
        <dbReference type="Proteomes" id="UP000232003"/>
    </source>
</evidence>
<protein>
    <submittedName>
        <fullName evidence="1">Uncharacterized protein</fullName>
    </submittedName>
</protein>
<evidence type="ECO:0000313" key="1">
    <source>
        <dbReference type="EMBL" id="AUB40218.1"/>
    </source>
</evidence>
<sequence length="66" mass="7238">MRLKPHESLISQYSSVKEIYLLRQAGGAGDAGDAGGEKRLNPSVLAYISGLNTCSFYAYRDSYKGY</sequence>